<evidence type="ECO:0000313" key="3">
    <source>
        <dbReference type="Proteomes" id="UP001385951"/>
    </source>
</evidence>
<gene>
    <name evidence="2" type="ORF">QCA50_004556</name>
</gene>
<keyword evidence="3" id="KW-1185">Reference proteome</keyword>
<dbReference type="EMBL" id="JASBNA010000004">
    <property type="protein sequence ID" value="KAK7692918.1"/>
    <property type="molecule type" value="Genomic_DNA"/>
</dbReference>
<comment type="caution">
    <text evidence="2">The sequence shown here is derived from an EMBL/GenBank/DDBJ whole genome shotgun (WGS) entry which is preliminary data.</text>
</comment>
<evidence type="ECO:0000256" key="1">
    <source>
        <dbReference type="SAM" id="SignalP"/>
    </source>
</evidence>
<dbReference type="Proteomes" id="UP001385951">
    <property type="component" value="Unassembled WGS sequence"/>
</dbReference>
<feature type="chain" id="PRO_5043721103" evidence="1">
    <location>
        <begin position="21"/>
        <end position="237"/>
    </location>
</feature>
<accession>A0AAW0GHV3</accession>
<feature type="signal peptide" evidence="1">
    <location>
        <begin position="1"/>
        <end position="20"/>
    </location>
</feature>
<proteinExistence type="predicted"/>
<name>A0AAW0GHV3_9APHY</name>
<protein>
    <submittedName>
        <fullName evidence="2">Uncharacterized protein</fullName>
    </submittedName>
</protein>
<dbReference type="AlphaFoldDB" id="A0AAW0GHV3"/>
<keyword evidence="1" id="KW-0732">Signal</keyword>
<reference evidence="2 3" key="1">
    <citation type="submission" date="2022-09" db="EMBL/GenBank/DDBJ databases">
        <authorList>
            <person name="Palmer J.M."/>
        </authorList>
    </citation>
    <scope>NUCLEOTIDE SEQUENCE [LARGE SCALE GENOMIC DNA]</scope>
    <source>
        <strain evidence="2 3">DSM 7382</strain>
    </source>
</reference>
<sequence length="237" mass="25351">MLSLLCISALLLIQGLFSAATPTPPLPKSAIVNLRIEGLLRTIFEGPIHTRGHNVTTASGGTHHCDGTNNNESPISGPTCTTALDDASRRGDFTWDGTFFDEFDDYFITRIAENTGDSDVAWGILLGFQFTPVGGCQQEVKQGDEVLWAFDAFNKQYFLKLDGPAVVKAGIPATFTVIDGATGDPIQGATVAGNGHSGVTDVSGKAQLVFQARGPRFLKAERSDSIRSNRFSFLVVP</sequence>
<evidence type="ECO:0000313" key="2">
    <source>
        <dbReference type="EMBL" id="KAK7692918.1"/>
    </source>
</evidence>
<organism evidence="2 3">
    <name type="scientific">Cerrena zonata</name>
    <dbReference type="NCBI Taxonomy" id="2478898"/>
    <lineage>
        <taxon>Eukaryota</taxon>
        <taxon>Fungi</taxon>
        <taxon>Dikarya</taxon>
        <taxon>Basidiomycota</taxon>
        <taxon>Agaricomycotina</taxon>
        <taxon>Agaricomycetes</taxon>
        <taxon>Polyporales</taxon>
        <taxon>Cerrenaceae</taxon>
        <taxon>Cerrena</taxon>
    </lineage>
</organism>